<keyword evidence="5" id="KW-0496">Mitochondrion</keyword>
<evidence type="ECO:0000256" key="5">
    <source>
        <dbReference type="ARBA" id="ARBA00023128"/>
    </source>
</evidence>
<feature type="region of interest" description="Disordered" evidence="9">
    <location>
        <begin position="23"/>
        <end position="43"/>
    </location>
</feature>
<evidence type="ECO:0000256" key="8">
    <source>
        <dbReference type="ARBA" id="ARBA00035359"/>
    </source>
</evidence>
<dbReference type="GO" id="GO:0003735">
    <property type="term" value="F:structural constituent of ribosome"/>
    <property type="evidence" value="ECO:0007669"/>
    <property type="project" value="InterPro"/>
</dbReference>
<keyword evidence="6" id="KW-0687">Ribonucleoprotein</keyword>
<keyword evidence="4" id="KW-0689">Ribosomal protein</keyword>
<reference evidence="11" key="1">
    <citation type="submission" date="2013-02" db="EMBL/GenBank/DDBJ databases">
        <authorList>
            <person name="Hughes D."/>
        </authorList>
    </citation>
    <scope>NUCLEOTIDE SEQUENCE</scope>
    <source>
        <strain>Durham</strain>
        <strain evidence="11">NC isolate 2 -- Noor lab</strain>
    </source>
</reference>
<dbReference type="GO" id="GO:0005762">
    <property type="term" value="C:mitochondrial large ribosomal subunit"/>
    <property type="evidence" value="ECO:0007669"/>
    <property type="project" value="TreeGrafter"/>
</dbReference>
<reference evidence="10" key="2">
    <citation type="submission" date="2015-06" db="UniProtKB">
        <authorList>
            <consortium name="EnsemblMetazoa"/>
        </authorList>
    </citation>
    <scope>IDENTIFICATION</scope>
</reference>
<dbReference type="SUPFAM" id="SSF50104">
    <property type="entry name" value="Translation proteins SH3-like domain"/>
    <property type="match status" value="1"/>
</dbReference>
<dbReference type="GO" id="GO:0006412">
    <property type="term" value="P:translation"/>
    <property type="evidence" value="ECO:0007669"/>
    <property type="project" value="InterPro"/>
</dbReference>
<evidence type="ECO:0000256" key="9">
    <source>
        <dbReference type="SAM" id="MobiDB-lite"/>
    </source>
</evidence>
<evidence type="ECO:0000256" key="1">
    <source>
        <dbReference type="ARBA" id="ARBA00004173"/>
    </source>
</evidence>
<comment type="similarity">
    <text evidence="2">Belongs to the bacterial ribosomal protein bL19 family.</text>
</comment>
<dbReference type="EMBL" id="CAQQ02036530">
    <property type="status" value="NOT_ANNOTATED_CDS"/>
    <property type="molecule type" value="Genomic_DNA"/>
</dbReference>
<dbReference type="FunFam" id="2.30.30.790:FF:000002">
    <property type="entry name" value="39S ribosomal protein L19, mitochondrial"/>
    <property type="match status" value="1"/>
</dbReference>
<dbReference type="InterPro" id="IPR038657">
    <property type="entry name" value="Ribosomal_bL19_sf"/>
</dbReference>
<evidence type="ECO:0000256" key="2">
    <source>
        <dbReference type="ARBA" id="ARBA00005781"/>
    </source>
</evidence>
<evidence type="ECO:0000313" key="10">
    <source>
        <dbReference type="EnsemblMetazoa" id="MESCA000994-PA"/>
    </source>
</evidence>
<dbReference type="Gene3D" id="2.30.30.790">
    <property type="match status" value="1"/>
</dbReference>
<dbReference type="AlphaFoldDB" id="T1GCI0"/>
<evidence type="ECO:0000256" key="6">
    <source>
        <dbReference type="ARBA" id="ARBA00023274"/>
    </source>
</evidence>
<dbReference type="InterPro" id="IPR008991">
    <property type="entry name" value="Translation_prot_SH3-like_sf"/>
</dbReference>
<evidence type="ECO:0000256" key="3">
    <source>
        <dbReference type="ARBA" id="ARBA00022946"/>
    </source>
</evidence>
<keyword evidence="11" id="KW-1185">Reference proteome</keyword>
<dbReference type="OMA" id="IHEIQVV"/>
<evidence type="ECO:0000256" key="4">
    <source>
        <dbReference type="ARBA" id="ARBA00022980"/>
    </source>
</evidence>
<protein>
    <recommendedName>
        <fullName evidence="7">Large ribosomal subunit protein bL19m</fullName>
    </recommendedName>
    <alternativeName>
        <fullName evidence="8">39S ribosomal protein L19, mitochondrial</fullName>
    </alternativeName>
</protein>
<keyword evidence="3" id="KW-0809">Transit peptide</keyword>
<organism evidence="10 11">
    <name type="scientific">Megaselia scalaris</name>
    <name type="common">Humpbacked fly</name>
    <name type="synonym">Phora scalaris</name>
    <dbReference type="NCBI Taxonomy" id="36166"/>
    <lineage>
        <taxon>Eukaryota</taxon>
        <taxon>Metazoa</taxon>
        <taxon>Ecdysozoa</taxon>
        <taxon>Arthropoda</taxon>
        <taxon>Hexapoda</taxon>
        <taxon>Insecta</taxon>
        <taxon>Pterygota</taxon>
        <taxon>Neoptera</taxon>
        <taxon>Endopterygota</taxon>
        <taxon>Diptera</taxon>
        <taxon>Brachycera</taxon>
        <taxon>Muscomorpha</taxon>
        <taxon>Platypezoidea</taxon>
        <taxon>Phoridae</taxon>
        <taxon>Megaseliini</taxon>
        <taxon>Megaselia</taxon>
    </lineage>
</organism>
<dbReference type="Pfam" id="PF01245">
    <property type="entry name" value="Ribosomal_L19"/>
    <property type="match status" value="1"/>
</dbReference>
<accession>T1GCI0</accession>
<dbReference type="Proteomes" id="UP000015102">
    <property type="component" value="Unassembled WGS sequence"/>
</dbReference>
<dbReference type="EnsemblMetazoa" id="MESCA000994-RA">
    <property type="protein sequence ID" value="MESCA000994-PA"/>
    <property type="gene ID" value="MESCA000994"/>
</dbReference>
<proteinExistence type="inferred from homology"/>
<dbReference type="STRING" id="36166.T1GCI0"/>
<dbReference type="PANTHER" id="PTHR15680">
    <property type="entry name" value="RIBOSOMAL PROTEIN L19"/>
    <property type="match status" value="1"/>
</dbReference>
<name>T1GCI0_MEGSC</name>
<comment type="subcellular location">
    <subcellularLocation>
        <location evidence="1">Mitochondrion</location>
    </subcellularLocation>
</comment>
<dbReference type="PANTHER" id="PTHR15680:SF9">
    <property type="entry name" value="LARGE RIBOSOMAL SUBUNIT PROTEIN BL19M"/>
    <property type="match status" value="1"/>
</dbReference>
<evidence type="ECO:0000256" key="7">
    <source>
        <dbReference type="ARBA" id="ARBA00035288"/>
    </source>
</evidence>
<dbReference type="HOGENOM" id="CLU_076988_0_0_1"/>
<evidence type="ECO:0000313" key="11">
    <source>
        <dbReference type="Proteomes" id="UP000015102"/>
    </source>
</evidence>
<dbReference type="InterPro" id="IPR001857">
    <property type="entry name" value="Ribosomal_bL19"/>
</dbReference>
<sequence length="293" mass="34326">MIISRVINKRICNVTALQRAVSSTPTTQNAITSEQQQPKSRRTSLVPSKYRFMYPEFLPDPKPEWRNLIREKLERKDMLARRSKIDMPPEFYVGSVLAVTSSDPHAAGKTSRFVGICIDRHGCGLQAKFILRNVIDHQGVEILYDMYDPTLQKVEVLKLEKRLDDKLYYLRDCLPEFSTFDLNMEADILPEGSEVPLNTTKAVLKPRPWLERWERQDLKGIANLQDFLTPKMIRQAKKVETPWEKYDLMKEYRRTIPAEEQTQIYSEVQSELHQFELARKKMKRKRNIPSKLA</sequence>